<feature type="domain" description="Ketopantoate reductase C-terminal" evidence="6">
    <location>
        <begin position="178"/>
        <end position="300"/>
    </location>
</feature>
<sequence length="307" mass="34097">MNIVVLGAGAIGGFYGAVLTRQGENVTFIARGKNLEHLQKHDLHIESIWGDFSVPVKAVPADDIPSLDPCDVVILAVKSTALMNVMPQLKELLAENTKILCLLNGIGNEEVLAEEFGAERVIGGSAFVSTIFEKPGLIQHVAEGKIVMGDWTKERSKLVDQLAEVLTKAGVEIEVSDNIRQAKWEKLLWNICFNPITALTQTKVGVALKNQDIYPIMKRIQSEYLAVAKAYNIHFDPEKADWIFEENEDAGNHKTSMLQDFESGKKMELDAIMGYVIKLAHEKDIPVATIETIYHLLRFAENEANKN</sequence>
<reference evidence="7 8" key="1">
    <citation type="submission" date="2019-11" db="EMBL/GenBank/DDBJ databases">
        <title>Terrilactibacillus tamarindus sp. nov. BCM23-1 isolated from bark of Tamarindus indica.</title>
        <authorList>
            <person name="Kingkaew E."/>
            <person name="Tanasupawat S."/>
        </authorList>
    </citation>
    <scope>NUCLEOTIDE SEQUENCE [LARGE SCALE GENOMIC DNA]</scope>
    <source>
        <strain evidence="7 8">BCM23-1</strain>
    </source>
</reference>
<dbReference type="AlphaFoldDB" id="A0A6N8CSL9"/>
<dbReference type="GO" id="GO:0008677">
    <property type="term" value="F:2-dehydropantoate 2-reductase activity"/>
    <property type="evidence" value="ECO:0007669"/>
    <property type="project" value="UniProtKB-EC"/>
</dbReference>
<dbReference type="Pfam" id="PF08546">
    <property type="entry name" value="ApbA_C"/>
    <property type="match status" value="1"/>
</dbReference>
<evidence type="ECO:0000259" key="6">
    <source>
        <dbReference type="Pfam" id="PF08546"/>
    </source>
</evidence>
<dbReference type="InterPro" id="IPR013332">
    <property type="entry name" value="KPR_N"/>
</dbReference>
<evidence type="ECO:0000313" key="7">
    <source>
        <dbReference type="EMBL" id="MTT31935.1"/>
    </source>
</evidence>
<dbReference type="Proteomes" id="UP000440978">
    <property type="component" value="Unassembled WGS sequence"/>
</dbReference>
<keyword evidence="2 4" id="KW-0521">NADP</keyword>
<dbReference type="EMBL" id="WNHB01000010">
    <property type="protein sequence ID" value="MTT31935.1"/>
    <property type="molecule type" value="Genomic_DNA"/>
</dbReference>
<dbReference type="InterPro" id="IPR008927">
    <property type="entry name" value="6-PGluconate_DH-like_C_sf"/>
</dbReference>
<dbReference type="GO" id="GO:0005737">
    <property type="term" value="C:cytoplasm"/>
    <property type="evidence" value="ECO:0007669"/>
    <property type="project" value="TreeGrafter"/>
</dbReference>
<dbReference type="NCBIfam" id="TIGR00745">
    <property type="entry name" value="apbA_panE"/>
    <property type="match status" value="1"/>
</dbReference>
<dbReference type="GO" id="GO:0015940">
    <property type="term" value="P:pantothenate biosynthetic process"/>
    <property type="evidence" value="ECO:0007669"/>
    <property type="project" value="UniProtKB-UniPathway"/>
</dbReference>
<protein>
    <recommendedName>
        <fullName evidence="4">2-dehydropantoate 2-reductase</fullName>
        <ecNumber evidence="4">1.1.1.169</ecNumber>
    </recommendedName>
    <alternativeName>
        <fullName evidence="4">Ketopantoate reductase</fullName>
    </alternativeName>
</protein>
<gene>
    <name evidence="7" type="ORF">GMB86_07920</name>
</gene>
<dbReference type="Gene3D" id="1.10.1040.10">
    <property type="entry name" value="N-(1-d-carboxylethyl)-l-norvaline Dehydrogenase, domain 2"/>
    <property type="match status" value="1"/>
</dbReference>
<comment type="caution">
    <text evidence="7">The sequence shown here is derived from an EMBL/GenBank/DDBJ whole genome shotgun (WGS) entry which is preliminary data.</text>
</comment>
<evidence type="ECO:0000256" key="4">
    <source>
        <dbReference type="RuleBase" id="RU362068"/>
    </source>
</evidence>
<keyword evidence="3 4" id="KW-0560">Oxidoreductase</keyword>
<organism evidence="7 8">
    <name type="scientific">Terrilactibacillus tamarindi</name>
    <dbReference type="NCBI Taxonomy" id="2599694"/>
    <lineage>
        <taxon>Bacteria</taxon>
        <taxon>Bacillati</taxon>
        <taxon>Bacillota</taxon>
        <taxon>Bacilli</taxon>
        <taxon>Bacillales</taxon>
        <taxon>Bacillaceae</taxon>
        <taxon>Terrilactibacillus</taxon>
    </lineage>
</organism>
<dbReference type="RefSeq" id="WP_155218453.1">
    <property type="nucleotide sequence ID" value="NZ_WNHB01000010.1"/>
</dbReference>
<comment type="function">
    <text evidence="4">Catalyzes the NADPH-dependent reduction of ketopantoate into pantoic acid.</text>
</comment>
<evidence type="ECO:0000256" key="1">
    <source>
        <dbReference type="ARBA" id="ARBA00007870"/>
    </source>
</evidence>
<feature type="domain" description="Ketopantoate reductase N-terminal" evidence="5">
    <location>
        <begin position="3"/>
        <end position="152"/>
    </location>
</feature>
<dbReference type="EC" id="1.1.1.169" evidence="4"/>
<evidence type="ECO:0000256" key="3">
    <source>
        <dbReference type="ARBA" id="ARBA00023002"/>
    </source>
</evidence>
<proteinExistence type="inferred from homology"/>
<dbReference type="SUPFAM" id="SSF51735">
    <property type="entry name" value="NAD(P)-binding Rossmann-fold domains"/>
    <property type="match status" value="1"/>
</dbReference>
<dbReference type="OrthoDB" id="9800163at2"/>
<dbReference type="Gene3D" id="3.40.50.720">
    <property type="entry name" value="NAD(P)-binding Rossmann-like Domain"/>
    <property type="match status" value="1"/>
</dbReference>
<dbReference type="SUPFAM" id="SSF48179">
    <property type="entry name" value="6-phosphogluconate dehydrogenase C-terminal domain-like"/>
    <property type="match status" value="1"/>
</dbReference>
<name>A0A6N8CSL9_9BACI</name>
<dbReference type="PANTHER" id="PTHR21708:SF26">
    <property type="entry name" value="2-DEHYDROPANTOATE 2-REDUCTASE"/>
    <property type="match status" value="1"/>
</dbReference>
<dbReference type="InterPro" id="IPR036291">
    <property type="entry name" value="NAD(P)-bd_dom_sf"/>
</dbReference>
<comment type="catalytic activity">
    <reaction evidence="4">
        <text>(R)-pantoate + NADP(+) = 2-dehydropantoate + NADPH + H(+)</text>
        <dbReference type="Rhea" id="RHEA:16233"/>
        <dbReference type="ChEBI" id="CHEBI:11561"/>
        <dbReference type="ChEBI" id="CHEBI:15378"/>
        <dbReference type="ChEBI" id="CHEBI:15980"/>
        <dbReference type="ChEBI" id="CHEBI:57783"/>
        <dbReference type="ChEBI" id="CHEBI:58349"/>
        <dbReference type="EC" id="1.1.1.169"/>
    </reaction>
</comment>
<dbReference type="FunFam" id="3.40.50.720:FF:000307">
    <property type="entry name" value="2-dehydropantoate 2-reductase"/>
    <property type="match status" value="1"/>
</dbReference>
<dbReference type="Pfam" id="PF02558">
    <property type="entry name" value="ApbA"/>
    <property type="match status" value="1"/>
</dbReference>
<dbReference type="InterPro" id="IPR003710">
    <property type="entry name" value="ApbA"/>
</dbReference>
<accession>A0A6N8CSL9</accession>
<dbReference type="InterPro" id="IPR051402">
    <property type="entry name" value="KPR-Related"/>
</dbReference>
<dbReference type="FunFam" id="1.10.1040.10:FF:000017">
    <property type="entry name" value="2-dehydropantoate 2-reductase"/>
    <property type="match status" value="1"/>
</dbReference>
<evidence type="ECO:0000259" key="5">
    <source>
        <dbReference type="Pfam" id="PF02558"/>
    </source>
</evidence>
<keyword evidence="8" id="KW-1185">Reference proteome</keyword>
<comment type="similarity">
    <text evidence="1 4">Belongs to the ketopantoate reductase family.</text>
</comment>
<dbReference type="InterPro" id="IPR013752">
    <property type="entry name" value="KPA_reductase"/>
</dbReference>
<evidence type="ECO:0000256" key="2">
    <source>
        <dbReference type="ARBA" id="ARBA00022857"/>
    </source>
</evidence>
<comment type="pathway">
    <text evidence="4">Cofactor biosynthesis; (R)-pantothenate biosynthesis; (R)-pantoate from 3-methyl-2-oxobutanoate: step 2/2.</text>
</comment>
<evidence type="ECO:0000313" key="8">
    <source>
        <dbReference type="Proteomes" id="UP000440978"/>
    </source>
</evidence>
<dbReference type="PANTHER" id="PTHR21708">
    <property type="entry name" value="PROBABLE 2-DEHYDROPANTOATE 2-REDUCTASE"/>
    <property type="match status" value="1"/>
</dbReference>
<keyword evidence="4" id="KW-0566">Pantothenate biosynthesis</keyword>
<dbReference type="UniPathway" id="UPA00028">
    <property type="reaction ID" value="UER00004"/>
</dbReference>
<dbReference type="InterPro" id="IPR013328">
    <property type="entry name" value="6PGD_dom2"/>
</dbReference>